<evidence type="ECO:0000313" key="2">
    <source>
        <dbReference type="Proteomes" id="UP001380953"/>
    </source>
</evidence>
<dbReference type="EMBL" id="JBBKAR010000022">
    <property type="protein sequence ID" value="MEJ8303621.1"/>
    <property type="molecule type" value="Genomic_DNA"/>
</dbReference>
<sequence length="251" mass="26999">MTIFIAIYITMIGLLFGSFFNVVGLRVPVGESVVHPPSRCGSCNTRLGAKDMVPVLSYLFSKGKCQHCGVKFSPVYPLFEAATGLLFLWMYLRFGLTGGAAIGIVLSSLCIIVTVADLKYMVIPNKVLLFFTPILLVLRFVFMEAPWWHYVLGGVFGGGVILLIVLLTKGGMGMGDVKLFALCGLVLGIGPAVLAFMLACAFGTVFGIVLIALKVVQRKQPIPFGPWLALGTCIAYLYGTQIISGYLSLIG</sequence>
<proteinExistence type="predicted"/>
<gene>
    <name evidence="1" type="ORF">WKI47_06780</name>
</gene>
<keyword evidence="2" id="KW-1185">Reference proteome</keyword>
<name>A0ACC6P9L6_9BACL</name>
<protein>
    <submittedName>
        <fullName evidence="1">Prepilin peptidase</fullName>
    </submittedName>
</protein>
<evidence type="ECO:0000313" key="1">
    <source>
        <dbReference type="EMBL" id="MEJ8303621.1"/>
    </source>
</evidence>
<dbReference type="Proteomes" id="UP001380953">
    <property type="component" value="Unassembled WGS sequence"/>
</dbReference>
<comment type="caution">
    <text evidence="1">The sequence shown here is derived from an EMBL/GenBank/DDBJ whole genome shotgun (WGS) entry which is preliminary data.</text>
</comment>
<reference evidence="1" key="1">
    <citation type="submission" date="2024-03" db="EMBL/GenBank/DDBJ databases">
        <title>Whole genome sequecning of epiphytes from Marcgravia umbellata leaves.</title>
        <authorList>
            <person name="Kumar G."/>
            <person name="Savka M.A."/>
        </authorList>
    </citation>
    <scope>NUCLEOTIDE SEQUENCE</scope>
    <source>
        <strain evidence="1">RIT_BL5</strain>
    </source>
</reference>
<organism evidence="1 2">
    <name type="scientific">Saccharibacillus sacchari</name>
    <dbReference type="NCBI Taxonomy" id="456493"/>
    <lineage>
        <taxon>Bacteria</taxon>
        <taxon>Bacillati</taxon>
        <taxon>Bacillota</taxon>
        <taxon>Bacilli</taxon>
        <taxon>Bacillales</taxon>
        <taxon>Paenibacillaceae</taxon>
        <taxon>Saccharibacillus</taxon>
    </lineage>
</organism>
<accession>A0ACC6P9L6</accession>